<accession>A0A2P2PEY7</accession>
<sequence length="45" mass="5053">MINLGMESVPGPLQLVLKMTSLGIKKVAKKKLPKSRYLYVQNHSL</sequence>
<reference evidence="1" key="1">
    <citation type="submission" date="2018-02" db="EMBL/GenBank/DDBJ databases">
        <title>Rhizophora mucronata_Transcriptome.</title>
        <authorList>
            <person name="Meera S.P."/>
            <person name="Sreeshan A."/>
            <person name="Augustine A."/>
        </authorList>
    </citation>
    <scope>NUCLEOTIDE SEQUENCE</scope>
    <source>
        <tissue evidence="1">Leaf</tissue>
    </source>
</reference>
<proteinExistence type="predicted"/>
<protein>
    <submittedName>
        <fullName evidence="1">Uncharacterized protein</fullName>
    </submittedName>
</protein>
<evidence type="ECO:0000313" key="1">
    <source>
        <dbReference type="EMBL" id="MBX53272.1"/>
    </source>
</evidence>
<name>A0A2P2PEY7_RHIMU</name>
<dbReference type="AlphaFoldDB" id="A0A2P2PEY7"/>
<dbReference type="EMBL" id="GGEC01072788">
    <property type="protein sequence ID" value="MBX53272.1"/>
    <property type="molecule type" value="Transcribed_RNA"/>
</dbReference>
<organism evidence="1">
    <name type="scientific">Rhizophora mucronata</name>
    <name type="common">Asiatic mangrove</name>
    <dbReference type="NCBI Taxonomy" id="61149"/>
    <lineage>
        <taxon>Eukaryota</taxon>
        <taxon>Viridiplantae</taxon>
        <taxon>Streptophyta</taxon>
        <taxon>Embryophyta</taxon>
        <taxon>Tracheophyta</taxon>
        <taxon>Spermatophyta</taxon>
        <taxon>Magnoliopsida</taxon>
        <taxon>eudicotyledons</taxon>
        <taxon>Gunneridae</taxon>
        <taxon>Pentapetalae</taxon>
        <taxon>rosids</taxon>
        <taxon>fabids</taxon>
        <taxon>Malpighiales</taxon>
        <taxon>Rhizophoraceae</taxon>
        <taxon>Rhizophora</taxon>
    </lineage>
</organism>